<keyword evidence="3" id="KW-1185">Reference proteome</keyword>
<dbReference type="Proteomes" id="UP000601768">
    <property type="component" value="Unassembled WGS sequence"/>
</dbReference>
<name>A0A8J6IWA1_9ALTE</name>
<evidence type="ECO:0000313" key="3">
    <source>
        <dbReference type="Proteomes" id="UP000601768"/>
    </source>
</evidence>
<organism evidence="2 3">
    <name type="scientific">Neptunicella marina</name>
    <dbReference type="NCBI Taxonomy" id="2125989"/>
    <lineage>
        <taxon>Bacteria</taxon>
        <taxon>Pseudomonadati</taxon>
        <taxon>Pseudomonadota</taxon>
        <taxon>Gammaproteobacteria</taxon>
        <taxon>Alteromonadales</taxon>
        <taxon>Alteromonadaceae</taxon>
        <taxon>Neptunicella</taxon>
    </lineage>
</organism>
<gene>
    <name evidence="2" type="ORF">H8B19_13305</name>
</gene>
<dbReference type="EMBL" id="JACNEP010000011">
    <property type="protein sequence ID" value="MBC3766857.1"/>
    <property type="molecule type" value="Genomic_DNA"/>
</dbReference>
<accession>A0A8J6IWA1</accession>
<proteinExistence type="predicted"/>
<reference evidence="2" key="1">
    <citation type="journal article" date="2018" name="Int. J. Syst. Evol. Microbiol.">
        <title>Neptunicella marina gen. nov., sp. nov., isolated from surface seawater.</title>
        <authorList>
            <person name="Liu X."/>
            <person name="Lai Q."/>
            <person name="Du Y."/>
            <person name="Zhang X."/>
            <person name="Liu Z."/>
            <person name="Sun F."/>
            <person name="Shao Z."/>
        </authorList>
    </citation>
    <scope>NUCLEOTIDE SEQUENCE</scope>
    <source>
        <strain evidence="2">S27-2</strain>
    </source>
</reference>
<feature type="domain" description="YdhG-like" evidence="1">
    <location>
        <begin position="20"/>
        <end position="106"/>
    </location>
</feature>
<dbReference type="Gene3D" id="3.90.1150.200">
    <property type="match status" value="1"/>
</dbReference>
<dbReference type="Pfam" id="PF08818">
    <property type="entry name" value="DUF1801"/>
    <property type="match status" value="1"/>
</dbReference>
<dbReference type="RefSeq" id="WP_186507385.1">
    <property type="nucleotide sequence ID" value="NZ_JACNEP010000011.1"/>
</dbReference>
<evidence type="ECO:0000313" key="2">
    <source>
        <dbReference type="EMBL" id="MBC3766857.1"/>
    </source>
</evidence>
<evidence type="ECO:0000259" key="1">
    <source>
        <dbReference type="Pfam" id="PF08818"/>
    </source>
</evidence>
<comment type="caution">
    <text evidence="2">The sequence shown here is derived from an EMBL/GenBank/DDBJ whole genome shotgun (WGS) entry which is preliminary data.</text>
</comment>
<dbReference type="SUPFAM" id="SSF159888">
    <property type="entry name" value="YdhG-like"/>
    <property type="match status" value="1"/>
</dbReference>
<reference evidence="2" key="2">
    <citation type="submission" date="2020-08" db="EMBL/GenBank/DDBJ databases">
        <authorList>
            <person name="Lai Q."/>
        </authorList>
    </citation>
    <scope>NUCLEOTIDE SEQUENCE</scope>
    <source>
        <strain evidence="2">S27-2</strain>
    </source>
</reference>
<protein>
    <submittedName>
        <fullName evidence="2">DUF1801 domain-containing protein</fullName>
    </submittedName>
</protein>
<sequence>MPDKSSTVQQYIASKPALAQQRLNELRACLLAANPNAVDELKWGKPALVDDGILYVYAAFTKHISLHPTPSVIDAFKDQLQAYTLSGNTVQFPLNTAIPEQLVTEMAGLRMIQKTEQGIGWK</sequence>
<dbReference type="AlphaFoldDB" id="A0A8J6IWA1"/>
<dbReference type="InterPro" id="IPR014922">
    <property type="entry name" value="YdhG-like"/>
</dbReference>